<proteinExistence type="predicted"/>
<sequence>MSTANVCWLPTRPAPPLVSTRRGRTRSRGAKQRPASEQTGRTNAMSDKQPEKKSRVRINLGEREPK</sequence>
<accession>A0A7W9UVA3</accession>
<gene>
    <name evidence="2" type="ORF">FHS34_008090</name>
</gene>
<comment type="caution">
    <text evidence="2">The sequence shown here is derived from an EMBL/GenBank/DDBJ whole genome shotgun (WGS) entry which is preliminary data.</text>
</comment>
<keyword evidence="3" id="KW-1185">Reference proteome</keyword>
<organism evidence="2 3">
    <name type="scientific">Streptomyces echinatus</name>
    <dbReference type="NCBI Taxonomy" id="67293"/>
    <lineage>
        <taxon>Bacteria</taxon>
        <taxon>Bacillati</taxon>
        <taxon>Actinomycetota</taxon>
        <taxon>Actinomycetes</taxon>
        <taxon>Kitasatosporales</taxon>
        <taxon>Streptomycetaceae</taxon>
        <taxon>Streptomyces</taxon>
    </lineage>
</organism>
<feature type="compositionally biased region" description="Polar residues" evidence="1">
    <location>
        <begin position="35"/>
        <end position="46"/>
    </location>
</feature>
<dbReference type="Proteomes" id="UP000585836">
    <property type="component" value="Unassembled WGS sequence"/>
</dbReference>
<feature type="region of interest" description="Disordered" evidence="1">
    <location>
        <begin position="1"/>
        <end position="66"/>
    </location>
</feature>
<evidence type="ECO:0000256" key="1">
    <source>
        <dbReference type="SAM" id="MobiDB-lite"/>
    </source>
</evidence>
<evidence type="ECO:0000313" key="2">
    <source>
        <dbReference type="EMBL" id="MBB5932580.1"/>
    </source>
</evidence>
<dbReference type="EMBL" id="JACHJK010000028">
    <property type="protein sequence ID" value="MBB5932580.1"/>
    <property type="molecule type" value="Genomic_DNA"/>
</dbReference>
<evidence type="ECO:0000313" key="3">
    <source>
        <dbReference type="Proteomes" id="UP000585836"/>
    </source>
</evidence>
<protein>
    <submittedName>
        <fullName evidence="2">Uncharacterized protein</fullName>
    </submittedName>
</protein>
<feature type="compositionally biased region" description="Basic residues" evidence="1">
    <location>
        <begin position="21"/>
        <end position="31"/>
    </location>
</feature>
<dbReference type="AlphaFoldDB" id="A0A7W9UVA3"/>
<reference evidence="2 3" key="1">
    <citation type="submission" date="2020-08" db="EMBL/GenBank/DDBJ databases">
        <title>Genomic Encyclopedia of Type Strains, Phase III (KMG-III): the genomes of soil and plant-associated and newly described type strains.</title>
        <authorList>
            <person name="Whitman W."/>
        </authorList>
    </citation>
    <scope>NUCLEOTIDE SEQUENCE [LARGE SCALE GENOMIC DNA]</scope>
    <source>
        <strain evidence="2 3">CECT 3313</strain>
    </source>
</reference>
<name>A0A7W9UVA3_9ACTN</name>